<proteinExistence type="predicted"/>
<comment type="caution">
    <text evidence="7">The sequence shown here is derived from an EMBL/GenBank/DDBJ whole genome shotgun (WGS) entry which is preliminary data.</text>
</comment>
<feature type="domain" description="YbhG-like alpha-helical hairpin" evidence="5">
    <location>
        <begin position="87"/>
        <end position="204"/>
    </location>
</feature>
<evidence type="ECO:0000313" key="7">
    <source>
        <dbReference type="EMBL" id="HGH61968.1"/>
    </source>
</evidence>
<name>A0A7C4AT34_9BACT</name>
<evidence type="ECO:0000256" key="3">
    <source>
        <dbReference type="SAM" id="Coils"/>
    </source>
</evidence>
<dbReference type="InterPro" id="IPR050465">
    <property type="entry name" value="UPF0194_transport"/>
</dbReference>
<feature type="chain" id="PRO_5027825530" evidence="4">
    <location>
        <begin position="19"/>
        <end position="344"/>
    </location>
</feature>
<comment type="subcellular location">
    <subcellularLocation>
        <location evidence="1">Cell envelope</location>
    </subcellularLocation>
</comment>
<dbReference type="AlphaFoldDB" id="A0A7C4AT34"/>
<protein>
    <submittedName>
        <fullName evidence="7">HlyD family efflux transporter periplasmic adaptor subunit</fullName>
    </submittedName>
</protein>
<gene>
    <name evidence="7" type="ORF">ENV54_11810</name>
</gene>
<dbReference type="InterPro" id="IPR058636">
    <property type="entry name" value="Beta-barrel_YknX"/>
</dbReference>
<feature type="signal peptide" evidence="4">
    <location>
        <begin position="1"/>
        <end position="18"/>
    </location>
</feature>
<dbReference type="PANTHER" id="PTHR32347:SF29">
    <property type="entry name" value="UPF0194 MEMBRANE PROTEIN YBHG"/>
    <property type="match status" value="1"/>
</dbReference>
<feature type="domain" description="YknX-like beta-barrel" evidence="6">
    <location>
        <begin position="245"/>
        <end position="320"/>
    </location>
</feature>
<reference evidence="7" key="1">
    <citation type="journal article" date="2020" name="mSystems">
        <title>Genome- and Community-Level Interaction Insights into Carbon Utilization and Element Cycling Functions of Hydrothermarchaeota in Hydrothermal Sediment.</title>
        <authorList>
            <person name="Zhou Z."/>
            <person name="Liu Y."/>
            <person name="Xu W."/>
            <person name="Pan J."/>
            <person name="Luo Z.H."/>
            <person name="Li M."/>
        </authorList>
    </citation>
    <scope>NUCLEOTIDE SEQUENCE [LARGE SCALE GENOMIC DNA]</scope>
    <source>
        <strain evidence="7">SpSt-769</strain>
    </source>
</reference>
<dbReference type="PANTHER" id="PTHR32347">
    <property type="entry name" value="EFFLUX SYSTEM COMPONENT YKNX-RELATED"/>
    <property type="match status" value="1"/>
</dbReference>
<keyword evidence="4" id="KW-0732">Signal</keyword>
<accession>A0A7C4AT34</accession>
<evidence type="ECO:0000256" key="4">
    <source>
        <dbReference type="SAM" id="SignalP"/>
    </source>
</evidence>
<evidence type="ECO:0000256" key="2">
    <source>
        <dbReference type="ARBA" id="ARBA00023054"/>
    </source>
</evidence>
<dbReference type="EMBL" id="DTGT01000386">
    <property type="protein sequence ID" value="HGH61968.1"/>
    <property type="molecule type" value="Genomic_DNA"/>
</dbReference>
<evidence type="ECO:0000259" key="6">
    <source>
        <dbReference type="Pfam" id="PF25990"/>
    </source>
</evidence>
<dbReference type="GO" id="GO:0042597">
    <property type="term" value="C:periplasmic space"/>
    <property type="evidence" value="ECO:0007669"/>
    <property type="project" value="UniProtKB-SubCell"/>
</dbReference>
<keyword evidence="2 3" id="KW-0175">Coiled coil</keyword>
<sequence length="344" mass="38000">MKKRILFAVLIAACAALAAAVWFTWNGRNNASGSVFVSGNIEATEVDLSFRIAGQIKTRPVDEGDRVTEGQVVATLDTDTLEALRGAAKAELDAAQANLDELEEGYRKEEIDMARAQFKAAESKLKNAKDEYERYLPLYKQGAISPSTFDLRETALKVATEEYNNARHALLKLETGPREQEIRAARSRLERAKWELNRIELDLEHSILKSPITGVVLVKAGEVGEVVLPGATVLTVAAIDEVWLRGYVSERDLGKVKLGQKAHITTDAFPNKIYEGSVTYISSRAEFTPKNVQTKEERVKQVYRVKITIPNPHQELKIGMPAEGYILTDEAPTAAQGHAKPADK</sequence>
<evidence type="ECO:0000259" key="5">
    <source>
        <dbReference type="Pfam" id="PF25881"/>
    </source>
</evidence>
<dbReference type="Gene3D" id="1.10.287.470">
    <property type="entry name" value="Helix hairpin bin"/>
    <property type="match status" value="2"/>
</dbReference>
<dbReference type="InterPro" id="IPR059052">
    <property type="entry name" value="HH_YbhG-like"/>
</dbReference>
<dbReference type="SUPFAM" id="SSF111369">
    <property type="entry name" value="HlyD-like secretion proteins"/>
    <property type="match status" value="2"/>
</dbReference>
<dbReference type="Gene3D" id="2.40.50.100">
    <property type="match status" value="1"/>
</dbReference>
<evidence type="ECO:0000256" key="1">
    <source>
        <dbReference type="ARBA" id="ARBA00004196"/>
    </source>
</evidence>
<dbReference type="Pfam" id="PF25990">
    <property type="entry name" value="Beta-barrel_YknX"/>
    <property type="match status" value="1"/>
</dbReference>
<dbReference type="Pfam" id="PF25881">
    <property type="entry name" value="HH_YBHG"/>
    <property type="match status" value="1"/>
</dbReference>
<dbReference type="Gene3D" id="2.40.30.170">
    <property type="match status" value="1"/>
</dbReference>
<feature type="coiled-coil region" evidence="3">
    <location>
        <begin position="85"/>
        <end position="131"/>
    </location>
</feature>
<organism evidence="7">
    <name type="scientific">Desulfomonile tiedjei</name>
    <dbReference type="NCBI Taxonomy" id="2358"/>
    <lineage>
        <taxon>Bacteria</taxon>
        <taxon>Pseudomonadati</taxon>
        <taxon>Thermodesulfobacteriota</taxon>
        <taxon>Desulfomonilia</taxon>
        <taxon>Desulfomonilales</taxon>
        <taxon>Desulfomonilaceae</taxon>
        <taxon>Desulfomonile</taxon>
    </lineage>
</organism>